<organism evidence="3 4">
    <name type="scientific">Didymodactylos carnosus</name>
    <dbReference type="NCBI Taxonomy" id="1234261"/>
    <lineage>
        <taxon>Eukaryota</taxon>
        <taxon>Metazoa</taxon>
        <taxon>Spiralia</taxon>
        <taxon>Gnathifera</taxon>
        <taxon>Rotifera</taxon>
        <taxon>Eurotatoria</taxon>
        <taxon>Bdelloidea</taxon>
        <taxon>Philodinida</taxon>
        <taxon>Philodinidae</taxon>
        <taxon>Didymodactylos</taxon>
    </lineage>
</organism>
<dbReference type="Proteomes" id="UP000682733">
    <property type="component" value="Unassembled WGS sequence"/>
</dbReference>
<protein>
    <submittedName>
        <fullName evidence="3">Uncharacterized protein</fullName>
    </submittedName>
</protein>
<reference evidence="3" key="1">
    <citation type="submission" date="2021-02" db="EMBL/GenBank/DDBJ databases">
        <authorList>
            <person name="Nowell W R."/>
        </authorList>
    </citation>
    <scope>NUCLEOTIDE SEQUENCE</scope>
</reference>
<dbReference type="EMBL" id="CAJNOK010017705">
    <property type="protein sequence ID" value="CAF1268984.1"/>
    <property type="molecule type" value="Genomic_DNA"/>
</dbReference>
<name>A0A8S2PY99_9BILA</name>
<dbReference type="EMBL" id="CAJOBA010039261">
    <property type="protein sequence ID" value="CAF4074728.1"/>
    <property type="molecule type" value="Genomic_DNA"/>
</dbReference>
<dbReference type="AlphaFoldDB" id="A0A8S2PY99"/>
<keyword evidence="1" id="KW-1133">Transmembrane helix</keyword>
<feature type="transmembrane region" description="Helical" evidence="1">
    <location>
        <begin position="112"/>
        <end position="135"/>
    </location>
</feature>
<dbReference type="Proteomes" id="UP000677228">
    <property type="component" value="Unassembled WGS sequence"/>
</dbReference>
<keyword evidence="1" id="KW-0472">Membrane</keyword>
<evidence type="ECO:0000313" key="3">
    <source>
        <dbReference type="EMBL" id="CAF4074728.1"/>
    </source>
</evidence>
<accession>A0A8S2PY99</accession>
<comment type="caution">
    <text evidence="3">The sequence shown here is derived from an EMBL/GenBank/DDBJ whole genome shotgun (WGS) entry which is preliminary data.</text>
</comment>
<evidence type="ECO:0000313" key="2">
    <source>
        <dbReference type="EMBL" id="CAF1268984.1"/>
    </source>
</evidence>
<gene>
    <name evidence="2" type="ORF">OVA965_LOCUS27093</name>
    <name evidence="3" type="ORF">TMI583_LOCUS27835</name>
</gene>
<feature type="transmembrane region" description="Helical" evidence="1">
    <location>
        <begin position="69"/>
        <end position="92"/>
    </location>
</feature>
<keyword evidence="1" id="KW-0812">Transmembrane</keyword>
<evidence type="ECO:0000313" key="4">
    <source>
        <dbReference type="Proteomes" id="UP000682733"/>
    </source>
</evidence>
<proteinExistence type="predicted"/>
<sequence>MEAFSTEYIRCFLLGCYMNNNNMLQYPWLQSPGLYLIQQAMPLTPQLKYIEQPHSITPREYIWRTSWPYVLTIILASLMALDTLAIFLLEIVSLSIDDSKSLSNTASTGAGIWGSIFFIIGVVMMFMLGINKLLLC</sequence>
<evidence type="ECO:0000256" key="1">
    <source>
        <dbReference type="SAM" id="Phobius"/>
    </source>
</evidence>